<dbReference type="GeneID" id="70289407"/>
<dbReference type="GO" id="GO:1990817">
    <property type="term" value="F:poly(A) RNA polymerase activity"/>
    <property type="evidence" value="ECO:0007669"/>
    <property type="project" value="UniProtKB-EC"/>
</dbReference>
<evidence type="ECO:0000313" key="13">
    <source>
        <dbReference type="Proteomes" id="UP000887229"/>
    </source>
</evidence>
<dbReference type="Pfam" id="PF04457">
    <property type="entry name" value="MJ1316"/>
    <property type="match status" value="1"/>
</dbReference>
<keyword evidence="7" id="KW-0067">ATP-binding</keyword>
<proteinExistence type="inferred from homology"/>
<keyword evidence="13" id="KW-1185">Reference proteome</keyword>
<evidence type="ECO:0000313" key="12">
    <source>
        <dbReference type="EMBL" id="KAG9251807.1"/>
    </source>
</evidence>
<dbReference type="PANTHER" id="PTHR10682">
    <property type="entry name" value="POLY A POLYMERASE"/>
    <property type="match status" value="1"/>
</dbReference>
<evidence type="ECO:0000256" key="4">
    <source>
        <dbReference type="ARBA" id="ARBA00022664"/>
    </source>
</evidence>
<dbReference type="OrthoDB" id="10263155at2759"/>
<keyword evidence="6" id="KW-0547">Nucleotide-binding</keyword>
<dbReference type="GO" id="GO:0006397">
    <property type="term" value="P:mRNA processing"/>
    <property type="evidence" value="ECO:0007669"/>
    <property type="project" value="UniProtKB-KW"/>
</dbReference>
<organism evidence="12 13">
    <name type="scientific">Emericellopsis atlantica</name>
    <dbReference type="NCBI Taxonomy" id="2614577"/>
    <lineage>
        <taxon>Eukaryota</taxon>
        <taxon>Fungi</taxon>
        <taxon>Dikarya</taxon>
        <taxon>Ascomycota</taxon>
        <taxon>Pezizomycotina</taxon>
        <taxon>Sordariomycetes</taxon>
        <taxon>Hypocreomycetidae</taxon>
        <taxon>Hypocreales</taxon>
        <taxon>Bionectriaceae</taxon>
        <taxon>Emericellopsis</taxon>
    </lineage>
</organism>
<dbReference type="Gene3D" id="3.30.70.590">
    <property type="entry name" value="Poly(A) polymerase predicted RNA binding domain"/>
    <property type="match status" value="1"/>
</dbReference>
<protein>
    <recommendedName>
        <fullName evidence="3">polynucleotide adenylyltransferase</fullName>
        <ecNumber evidence="3">2.7.7.19</ecNumber>
    </recommendedName>
</protein>
<feature type="domain" description="MJ1316 RNA cyclic group end recognition" evidence="10">
    <location>
        <begin position="742"/>
        <end position="812"/>
    </location>
</feature>
<gene>
    <name evidence="12" type="ORF">F5Z01DRAFT_251728</name>
</gene>
<comment type="subcellular location">
    <subcellularLocation>
        <location evidence="1">Nucleus</location>
    </subcellularLocation>
</comment>
<dbReference type="Gene3D" id="1.10.1410.10">
    <property type="match status" value="1"/>
</dbReference>
<dbReference type="SUPFAM" id="SSF81301">
    <property type="entry name" value="Nucleotidyltransferase"/>
    <property type="match status" value="1"/>
</dbReference>
<dbReference type="EMBL" id="MU251265">
    <property type="protein sequence ID" value="KAG9251807.1"/>
    <property type="molecule type" value="Genomic_DNA"/>
</dbReference>
<dbReference type="GO" id="GO:0003723">
    <property type="term" value="F:RNA binding"/>
    <property type="evidence" value="ECO:0007669"/>
    <property type="project" value="InterPro"/>
</dbReference>
<dbReference type="GO" id="GO:0005524">
    <property type="term" value="F:ATP binding"/>
    <property type="evidence" value="ECO:0007669"/>
    <property type="project" value="UniProtKB-KW"/>
</dbReference>
<evidence type="ECO:0000256" key="2">
    <source>
        <dbReference type="ARBA" id="ARBA00010912"/>
    </source>
</evidence>
<dbReference type="InterPro" id="IPR036691">
    <property type="entry name" value="Endo/exonu/phosph_ase_sf"/>
</dbReference>
<dbReference type="PANTHER" id="PTHR10682:SF23">
    <property type="entry name" value="POLYNUCLEOTIDE ADENYLYLTRANSFERASE"/>
    <property type="match status" value="1"/>
</dbReference>
<comment type="similarity">
    <text evidence="2">Belongs to the poly(A) polymerase family.</text>
</comment>
<dbReference type="RefSeq" id="XP_046115731.1">
    <property type="nucleotide sequence ID" value="XM_046258504.1"/>
</dbReference>
<dbReference type="Gene3D" id="3.30.460.10">
    <property type="entry name" value="Beta Polymerase, domain 2"/>
    <property type="match status" value="1"/>
</dbReference>
<comment type="caution">
    <text evidence="12">The sequence shown here is derived from an EMBL/GenBank/DDBJ whole genome shotgun (WGS) entry which is preliminary data.</text>
</comment>
<evidence type="ECO:0000256" key="6">
    <source>
        <dbReference type="ARBA" id="ARBA00022741"/>
    </source>
</evidence>
<accession>A0A9P7ZHI9</accession>
<dbReference type="EC" id="2.7.7.19" evidence="3"/>
<evidence type="ECO:0000256" key="5">
    <source>
        <dbReference type="ARBA" id="ARBA00022679"/>
    </source>
</evidence>
<dbReference type="SUPFAM" id="SSF81631">
    <property type="entry name" value="PAP/OAS1 substrate-binding domain"/>
    <property type="match status" value="1"/>
</dbReference>
<feature type="region of interest" description="Disordered" evidence="9">
    <location>
        <begin position="705"/>
        <end position="725"/>
    </location>
</feature>
<reference evidence="12" key="1">
    <citation type="journal article" date="2021" name="IMA Fungus">
        <title>Genomic characterization of three marine fungi, including Emericellopsis atlantica sp. nov. with signatures of a generalist lifestyle and marine biomass degradation.</title>
        <authorList>
            <person name="Hagestad O.C."/>
            <person name="Hou L."/>
            <person name="Andersen J.H."/>
            <person name="Hansen E.H."/>
            <person name="Altermark B."/>
            <person name="Li C."/>
            <person name="Kuhnert E."/>
            <person name="Cox R.J."/>
            <person name="Crous P.W."/>
            <person name="Spatafora J.W."/>
            <person name="Lail K."/>
            <person name="Amirebrahimi M."/>
            <person name="Lipzen A."/>
            <person name="Pangilinan J."/>
            <person name="Andreopoulos W."/>
            <person name="Hayes R.D."/>
            <person name="Ng V."/>
            <person name="Grigoriev I.V."/>
            <person name="Jackson S.A."/>
            <person name="Sutton T.D.S."/>
            <person name="Dobson A.D.W."/>
            <person name="Rama T."/>
        </authorList>
    </citation>
    <scope>NUCLEOTIDE SEQUENCE</scope>
    <source>
        <strain evidence="12">TS7</strain>
    </source>
</reference>
<evidence type="ECO:0000256" key="1">
    <source>
        <dbReference type="ARBA" id="ARBA00004123"/>
    </source>
</evidence>
<dbReference type="Gene3D" id="3.60.10.10">
    <property type="entry name" value="Endonuclease/exonuclease/phosphatase"/>
    <property type="match status" value="1"/>
</dbReference>
<dbReference type="Pfam" id="PF04928">
    <property type="entry name" value="PAP_central"/>
    <property type="match status" value="1"/>
</dbReference>
<dbReference type="Proteomes" id="UP000887229">
    <property type="component" value="Unassembled WGS sequence"/>
</dbReference>
<dbReference type="SUPFAM" id="SSF55003">
    <property type="entry name" value="PAP/Archaeal CCA-adding enzyme, C-terminal domain"/>
    <property type="match status" value="1"/>
</dbReference>
<evidence type="ECO:0000259" key="11">
    <source>
        <dbReference type="Pfam" id="PF04928"/>
    </source>
</evidence>
<dbReference type="GO" id="GO:0031123">
    <property type="term" value="P:RNA 3'-end processing"/>
    <property type="evidence" value="ECO:0007669"/>
    <property type="project" value="InterPro"/>
</dbReference>
<dbReference type="GO" id="GO:0005634">
    <property type="term" value="C:nucleus"/>
    <property type="evidence" value="ECO:0007669"/>
    <property type="project" value="UniProtKB-SubCell"/>
</dbReference>
<feature type="domain" description="Poly(A) polymerase central" evidence="11">
    <location>
        <begin position="399"/>
        <end position="520"/>
    </location>
</feature>
<dbReference type="AlphaFoldDB" id="A0A9P7ZHI9"/>
<evidence type="ECO:0000256" key="7">
    <source>
        <dbReference type="ARBA" id="ARBA00022840"/>
    </source>
</evidence>
<dbReference type="SUPFAM" id="SSF56219">
    <property type="entry name" value="DNase I-like"/>
    <property type="match status" value="1"/>
</dbReference>
<dbReference type="InterPro" id="IPR040459">
    <property type="entry name" value="MJ1316"/>
</dbReference>
<evidence type="ECO:0000259" key="10">
    <source>
        <dbReference type="Pfam" id="PF04457"/>
    </source>
</evidence>
<evidence type="ECO:0000256" key="8">
    <source>
        <dbReference type="ARBA" id="ARBA00023242"/>
    </source>
</evidence>
<feature type="compositionally biased region" description="Acidic residues" evidence="9">
    <location>
        <begin position="705"/>
        <end position="721"/>
    </location>
</feature>
<sequence>MFPSLQNFGQERPRPLVLAACYLPPGIGDEAVEAKGLVFESLMEFLSSYHDGSPWVIAGCFNMPTSSYTLDEAKRTGHIKSPTCRYLRGFSTLLKKYELKDLWTTSRISAGDSSRDVASQVSLYRRHEGEEGATFDPASNVLASKTACAGSFGRPQRYDRILVNDKMALRPYRCNHFGLGDGRALISQSGHWGVRGLLKCQTQAAHVPHSLSAPQELAYPRLPEVPEYFSQIYHDGTGQRILILEHHVELLRAALGCQGVQHIMVQDPMFVLHPVGSFGLGTWDPSSDVDCLCLGNVSSATFFALAMPRLRNAGAINGITGLRRVKTSSGTMLEVDIKDVRFNLRYCCARPVLERHQDIVHRPTSDPVFASLPVPTLIKLALLRDMWYLQRSIPDMAQFCHAHLLIRLWAQERGLYSSIFGYLGDSQITIMLVVVCKLLADSYGQVGLKEIIFTFFNHYANFDFRKEVVYDPFFHKSLAYHRTSREAICILGWHAPSLNCAADSNDSAANVVIREIREANIQMLSDSFTWASLLPPPSGELSQTQRVAVAPALKAFMNSHKSFIRIDMRHWGSSAIAGCRFMEWLESRLVTLLADLDKRIHGIHARIWPQRLIESDRDDEEVHVCYFVGLTLASNHQASRISQKASIDAIQSILESFERRIHHDVAHFSSSTSWLAARLRKQSALVGSAIPSGLAFKDLRDAPWYEEDSDHNDETGEDEEEHSPYASCCNESNAAGAFLGKLRPAIDVLNRLRWDPSLDGNDHVVGYEDRFDGACEKTLGQWKSDYTDEEFIPQHRILYFRRLSDGAIVWERRTRLDTIFR</sequence>
<keyword evidence="5" id="KW-0808">Transferase</keyword>
<dbReference type="InterPro" id="IPR043519">
    <property type="entry name" value="NT_sf"/>
</dbReference>
<keyword evidence="8" id="KW-0539">Nucleus</keyword>
<keyword evidence="4" id="KW-0507">mRNA processing</keyword>
<name>A0A9P7ZHI9_9HYPO</name>
<dbReference type="InterPro" id="IPR007012">
    <property type="entry name" value="PolA_pol_cen_dom"/>
</dbReference>
<evidence type="ECO:0000256" key="9">
    <source>
        <dbReference type="SAM" id="MobiDB-lite"/>
    </source>
</evidence>
<evidence type="ECO:0000256" key="3">
    <source>
        <dbReference type="ARBA" id="ARBA00012388"/>
    </source>
</evidence>
<dbReference type="InterPro" id="IPR011068">
    <property type="entry name" value="NuclTrfase_I-like_C"/>
</dbReference>